<feature type="region of interest" description="Disordered" evidence="1">
    <location>
        <begin position="196"/>
        <end position="257"/>
    </location>
</feature>
<evidence type="ECO:0000256" key="1">
    <source>
        <dbReference type="SAM" id="MobiDB-lite"/>
    </source>
</evidence>
<dbReference type="EMBL" id="CP120983">
    <property type="protein sequence ID" value="WLQ67608.1"/>
    <property type="molecule type" value="Genomic_DNA"/>
</dbReference>
<feature type="compositionally biased region" description="Low complexity" evidence="1">
    <location>
        <begin position="213"/>
        <end position="232"/>
    </location>
</feature>
<evidence type="ECO:0000313" key="3">
    <source>
        <dbReference type="Proteomes" id="UP001224433"/>
    </source>
</evidence>
<protein>
    <submittedName>
        <fullName evidence="2">Glycosyl hydrolase</fullName>
    </submittedName>
</protein>
<sequence length="257" mass="28061">MSSDELDFHLDDLEPADAASQHTEEEFWAGDFTVLAEHHTARDVSRSFVVAHDASVTWGVPGEPQICAIKVARDLNRNTFTFESSYHSTVSFAQNWLVEHGCPPEHLSQVGDDFIQPADALTTQVEQELRTSGTRYTVLDSYTSDYDPCETWTLTCDSSAAQAPIRIFLEEGDFETHTYTTREGAFADEGAARHWLDDRNSPLPNPSGDGRDTGAALRTRAALTRSAGASATPKAGLDTHSLPPPGPTPRPSPGRSM</sequence>
<accession>A0ABY9JIQ6</accession>
<feature type="compositionally biased region" description="Pro residues" evidence="1">
    <location>
        <begin position="242"/>
        <end position="257"/>
    </location>
</feature>
<name>A0ABY9JIQ6_9ACTN</name>
<dbReference type="RefSeq" id="WP_306104610.1">
    <property type="nucleotide sequence ID" value="NZ_CP120983.1"/>
</dbReference>
<gene>
    <name evidence="2" type="ORF">P8A20_30365</name>
</gene>
<dbReference type="GO" id="GO:0016787">
    <property type="term" value="F:hydrolase activity"/>
    <property type="evidence" value="ECO:0007669"/>
    <property type="project" value="UniProtKB-KW"/>
</dbReference>
<reference evidence="2 3" key="1">
    <citation type="submission" date="2023-03" db="EMBL/GenBank/DDBJ databases">
        <title>Isolation and description of six Streptomyces strains from soil environments, able to metabolize different microbial glucans.</title>
        <authorList>
            <person name="Widen T."/>
            <person name="Larsbrink J."/>
        </authorList>
    </citation>
    <scope>NUCLEOTIDE SEQUENCE [LARGE SCALE GENOMIC DNA]</scope>
    <source>
        <strain evidence="2 3">Alt3</strain>
    </source>
</reference>
<evidence type="ECO:0000313" key="2">
    <source>
        <dbReference type="EMBL" id="WLQ67608.1"/>
    </source>
</evidence>
<proteinExistence type="predicted"/>
<keyword evidence="3" id="KW-1185">Reference proteome</keyword>
<organism evidence="2 3">
    <name type="scientific">Streptomyces glycanivorans</name>
    <dbReference type="NCBI Taxonomy" id="3033808"/>
    <lineage>
        <taxon>Bacteria</taxon>
        <taxon>Bacillati</taxon>
        <taxon>Actinomycetota</taxon>
        <taxon>Actinomycetes</taxon>
        <taxon>Kitasatosporales</taxon>
        <taxon>Streptomycetaceae</taxon>
        <taxon>Streptomyces</taxon>
    </lineage>
</organism>
<dbReference type="Proteomes" id="UP001224433">
    <property type="component" value="Chromosome"/>
</dbReference>
<keyword evidence="2" id="KW-0378">Hydrolase</keyword>